<organism evidence="2 3">
    <name type="scientific">Cuscuta campestris</name>
    <dbReference type="NCBI Taxonomy" id="132261"/>
    <lineage>
        <taxon>Eukaryota</taxon>
        <taxon>Viridiplantae</taxon>
        <taxon>Streptophyta</taxon>
        <taxon>Embryophyta</taxon>
        <taxon>Tracheophyta</taxon>
        <taxon>Spermatophyta</taxon>
        <taxon>Magnoliopsida</taxon>
        <taxon>eudicotyledons</taxon>
        <taxon>Gunneridae</taxon>
        <taxon>Pentapetalae</taxon>
        <taxon>asterids</taxon>
        <taxon>lamiids</taxon>
        <taxon>Solanales</taxon>
        <taxon>Convolvulaceae</taxon>
        <taxon>Cuscuteae</taxon>
        <taxon>Cuscuta</taxon>
        <taxon>Cuscuta subgen. Grammica</taxon>
        <taxon>Cuscuta sect. Cleistogrammica</taxon>
    </lineage>
</organism>
<dbReference type="Proteomes" id="UP000595140">
    <property type="component" value="Unassembled WGS sequence"/>
</dbReference>
<gene>
    <name evidence="2" type="ORF">CCAM_LOCUS27790</name>
</gene>
<evidence type="ECO:0000256" key="1">
    <source>
        <dbReference type="SAM" id="MobiDB-lite"/>
    </source>
</evidence>
<keyword evidence="3" id="KW-1185">Reference proteome</keyword>
<reference evidence="2 3" key="1">
    <citation type="submission" date="2018-04" db="EMBL/GenBank/DDBJ databases">
        <authorList>
            <person name="Vogel A."/>
        </authorList>
    </citation>
    <scope>NUCLEOTIDE SEQUENCE [LARGE SCALE GENOMIC DNA]</scope>
</reference>
<evidence type="ECO:0000313" key="2">
    <source>
        <dbReference type="EMBL" id="VFQ86014.1"/>
    </source>
</evidence>
<evidence type="ECO:0000313" key="3">
    <source>
        <dbReference type="Proteomes" id="UP000595140"/>
    </source>
</evidence>
<feature type="region of interest" description="Disordered" evidence="1">
    <location>
        <begin position="1"/>
        <end position="24"/>
    </location>
</feature>
<protein>
    <submittedName>
        <fullName evidence="2">Uncharacterized protein</fullName>
    </submittedName>
</protein>
<dbReference type="EMBL" id="OOIL02003034">
    <property type="protein sequence ID" value="VFQ86014.1"/>
    <property type="molecule type" value="Genomic_DNA"/>
</dbReference>
<dbReference type="AlphaFoldDB" id="A0A484MCM0"/>
<proteinExistence type="predicted"/>
<feature type="compositionally biased region" description="Basic residues" evidence="1">
    <location>
        <begin position="1"/>
        <end position="13"/>
    </location>
</feature>
<accession>A0A484MCM0</accession>
<sequence length="408" mass="45180">MAGGKKTKASKKKVTTEATSSAPQPFPYLDGSFLEFGSEEELTRFITYFAKRPISPPRVLPELYPQQKGYHDLDNQLKESGLWPFVSRSRTSFNPAYVRAFYSNLRRDGDTIRSSINLVDFEFDLAIFARIAGLPTRGDDIATYGGDDWILNNEAVVIRELGITNLVRHSGAPTIHSAPPEKRLLLYILTRILRPRDGSHTCLFNEDLKAVHAITHGASINWAKYVMIHMADCASIATERSLPYAFLVMDLIVAAEIHIAGPNTKMAKIWIIQDSTFRKKSGDGTGAGPSRAPAPAPAKASLQSIADTLNRLTLAVDGMGQSIERMDWTLQRQHHDMTAFFRGINYVPPPFDSTILGQNYEGEDEEDDSYAPSSSPDEADFEDAVDGDPMDVEDDEEDDDAEDEDAAA</sequence>
<feature type="region of interest" description="Disordered" evidence="1">
    <location>
        <begin position="352"/>
        <end position="408"/>
    </location>
</feature>
<name>A0A484MCM0_9ASTE</name>
<feature type="compositionally biased region" description="Acidic residues" evidence="1">
    <location>
        <begin position="377"/>
        <end position="408"/>
    </location>
</feature>